<evidence type="ECO:0000256" key="7">
    <source>
        <dbReference type="SAM" id="Phobius"/>
    </source>
</evidence>
<feature type="compositionally biased region" description="Polar residues" evidence="6">
    <location>
        <begin position="300"/>
        <end position="310"/>
    </location>
</feature>
<feature type="compositionally biased region" description="Low complexity" evidence="6">
    <location>
        <begin position="383"/>
        <end position="396"/>
    </location>
</feature>
<keyword evidence="4 5" id="KW-1015">Disulfide bond</keyword>
<evidence type="ECO:0000256" key="3">
    <source>
        <dbReference type="ARBA" id="ARBA00022737"/>
    </source>
</evidence>
<dbReference type="PhylomeDB" id="B4JD61"/>
<dbReference type="KEGG" id="dgr:6561464"/>
<dbReference type="GO" id="GO:0048731">
    <property type="term" value="P:system development"/>
    <property type="evidence" value="ECO:0007669"/>
    <property type="project" value="UniProtKB-ARBA"/>
</dbReference>
<dbReference type="InterPro" id="IPR002049">
    <property type="entry name" value="LE_dom"/>
</dbReference>
<evidence type="ECO:0000259" key="8">
    <source>
        <dbReference type="PROSITE" id="PS50026"/>
    </source>
</evidence>
<keyword evidence="7" id="KW-1133">Transmembrane helix</keyword>
<dbReference type="InParanoid" id="B4JD61"/>
<evidence type="ECO:0000256" key="2">
    <source>
        <dbReference type="ARBA" id="ARBA00022729"/>
    </source>
</evidence>
<feature type="domain" description="EGF-like" evidence="8">
    <location>
        <begin position="30"/>
        <end position="60"/>
    </location>
</feature>
<dbReference type="OrthoDB" id="18487at2759"/>
<dbReference type="Gene3D" id="2.170.300.10">
    <property type="entry name" value="Tie2 ligand-binding domain superfamily"/>
    <property type="match status" value="1"/>
</dbReference>
<dbReference type="PROSITE" id="PS50026">
    <property type="entry name" value="EGF_3"/>
    <property type="match status" value="1"/>
</dbReference>
<evidence type="ECO:0000313" key="9">
    <source>
        <dbReference type="EMBL" id="EDW03234.1"/>
    </source>
</evidence>
<dbReference type="GO" id="GO:0048513">
    <property type="term" value="P:animal organ development"/>
    <property type="evidence" value="ECO:0007669"/>
    <property type="project" value="UniProtKB-ARBA"/>
</dbReference>
<protein>
    <submittedName>
        <fullName evidence="9">GH11128</fullName>
    </submittedName>
</protein>
<dbReference type="PANTHER" id="PTHR24052:SF8">
    <property type="entry name" value="NIMROD A, ISOFORM E"/>
    <property type="match status" value="1"/>
</dbReference>
<evidence type="ECO:0000313" key="10">
    <source>
        <dbReference type="Proteomes" id="UP000001070"/>
    </source>
</evidence>
<feature type="region of interest" description="Disordered" evidence="6">
    <location>
        <begin position="291"/>
        <end position="328"/>
    </location>
</feature>
<comment type="caution">
    <text evidence="5">Lacks conserved residue(s) required for the propagation of feature annotation.</text>
</comment>
<keyword evidence="1 5" id="KW-0245">EGF-like domain</keyword>
<accession>B4JD61</accession>
<feature type="disulfide bond" evidence="5">
    <location>
        <begin position="50"/>
        <end position="59"/>
    </location>
</feature>
<dbReference type="GO" id="GO:0016020">
    <property type="term" value="C:membrane"/>
    <property type="evidence" value="ECO:0007669"/>
    <property type="project" value="TreeGrafter"/>
</dbReference>
<keyword evidence="10" id="KW-1185">Reference proteome</keyword>
<evidence type="ECO:0000256" key="6">
    <source>
        <dbReference type="SAM" id="MobiDB-lite"/>
    </source>
</evidence>
<dbReference type="InterPro" id="IPR052485">
    <property type="entry name" value="MEGF_diff_regulators"/>
</dbReference>
<organism evidence="10">
    <name type="scientific">Drosophila grimshawi</name>
    <name type="common">Hawaiian fruit fly</name>
    <name type="synonym">Idiomyia grimshawi</name>
    <dbReference type="NCBI Taxonomy" id="7222"/>
    <lineage>
        <taxon>Eukaryota</taxon>
        <taxon>Metazoa</taxon>
        <taxon>Ecdysozoa</taxon>
        <taxon>Arthropoda</taxon>
        <taxon>Hexapoda</taxon>
        <taxon>Insecta</taxon>
        <taxon>Pterygota</taxon>
        <taxon>Neoptera</taxon>
        <taxon>Endopterygota</taxon>
        <taxon>Diptera</taxon>
        <taxon>Brachycera</taxon>
        <taxon>Muscomorpha</taxon>
        <taxon>Ephydroidea</taxon>
        <taxon>Drosophilidae</taxon>
        <taxon>Drosophila</taxon>
        <taxon>Hawaiian Drosophila</taxon>
    </lineage>
</organism>
<dbReference type="EMBL" id="CH916368">
    <property type="protein sequence ID" value="EDW03234.1"/>
    <property type="molecule type" value="Genomic_DNA"/>
</dbReference>
<name>B4JD61_DROGR</name>
<dbReference type="HOGENOM" id="CLU_035080_0_0_1"/>
<dbReference type="PANTHER" id="PTHR24052">
    <property type="entry name" value="DELTA-RELATED"/>
    <property type="match status" value="1"/>
</dbReference>
<feature type="compositionally biased region" description="Basic residues" evidence="6">
    <location>
        <begin position="371"/>
        <end position="382"/>
    </location>
</feature>
<evidence type="ECO:0000256" key="4">
    <source>
        <dbReference type="ARBA" id="ARBA00023157"/>
    </source>
</evidence>
<evidence type="ECO:0000256" key="1">
    <source>
        <dbReference type="ARBA" id="ARBA00022536"/>
    </source>
</evidence>
<proteinExistence type="predicted"/>
<dbReference type="InterPro" id="IPR000742">
    <property type="entry name" value="EGF"/>
</dbReference>
<evidence type="ECO:0000256" key="5">
    <source>
        <dbReference type="PROSITE-ProRule" id="PRU00076"/>
    </source>
</evidence>
<gene>
    <name evidence="9" type="primary">Dgri\GH11128</name>
    <name evidence="9" type="ORF">Dgri_GH11128</name>
</gene>
<dbReference type="CDD" id="cd00055">
    <property type="entry name" value="EGF_Lam"/>
    <property type="match status" value="1"/>
</dbReference>
<dbReference type="FunFam" id="2.170.300.10:FF:000041">
    <property type="entry name" value="Tyrosine protein kinase receptor tie-1, putative"/>
    <property type="match status" value="1"/>
</dbReference>
<dbReference type="FunCoup" id="B4JD61">
    <property type="interactions" value="8"/>
</dbReference>
<reference evidence="9 10" key="1">
    <citation type="journal article" date="2007" name="Nature">
        <title>Evolution of genes and genomes on the Drosophila phylogeny.</title>
        <authorList>
            <consortium name="Drosophila 12 Genomes Consortium"/>
            <person name="Clark A.G."/>
            <person name="Eisen M.B."/>
            <person name="Smith D.R."/>
            <person name="Bergman C.M."/>
            <person name="Oliver B."/>
            <person name="Markow T.A."/>
            <person name="Kaufman T.C."/>
            <person name="Kellis M."/>
            <person name="Gelbart W."/>
            <person name="Iyer V.N."/>
            <person name="Pollard D.A."/>
            <person name="Sackton T.B."/>
            <person name="Larracuente A.M."/>
            <person name="Singh N.D."/>
            <person name="Abad J.P."/>
            <person name="Abt D.N."/>
            <person name="Adryan B."/>
            <person name="Aguade M."/>
            <person name="Akashi H."/>
            <person name="Anderson W.W."/>
            <person name="Aquadro C.F."/>
            <person name="Ardell D.H."/>
            <person name="Arguello R."/>
            <person name="Artieri C.G."/>
            <person name="Barbash D.A."/>
            <person name="Barker D."/>
            <person name="Barsanti P."/>
            <person name="Batterham P."/>
            <person name="Batzoglou S."/>
            <person name="Begun D."/>
            <person name="Bhutkar A."/>
            <person name="Blanco E."/>
            <person name="Bosak S.A."/>
            <person name="Bradley R.K."/>
            <person name="Brand A.D."/>
            <person name="Brent M.R."/>
            <person name="Brooks A.N."/>
            <person name="Brown R.H."/>
            <person name="Butlin R.K."/>
            <person name="Caggese C."/>
            <person name="Calvi B.R."/>
            <person name="Bernardo de Carvalho A."/>
            <person name="Caspi A."/>
            <person name="Castrezana S."/>
            <person name="Celniker S.E."/>
            <person name="Chang J.L."/>
            <person name="Chapple C."/>
            <person name="Chatterji S."/>
            <person name="Chinwalla A."/>
            <person name="Civetta A."/>
            <person name="Clifton S.W."/>
            <person name="Comeron J.M."/>
            <person name="Costello J.C."/>
            <person name="Coyne J.A."/>
            <person name="Daub J."/>
            <person name="David R.G."/>
            <person name="Delcher A.L."/>
            <person name="Delehaunty K."/>
            <person name="Do C.B."/>
            <person name="Ebling H."/>
            <person name="Edwards K."/>
            <person name="Eickbush T."/>
            <person name="Evans J.D."/>
            <person name="Filipski A."/>
            <person name="Findeiss S."/>
            <person name="Freyhult E."/>
            <person name="Fulton L."/>
            <person name="Fulton R."/>
            <person name="Garcia A.C."/>
            <person name="Gardiner A."/>
            <person name="Garfield D.A."/>
            <person name="Garvin B.E."/>
            <person name="Gibson G."/>
            <person name="Gilbert D."/>
            <person name="Gnerre S."/>
            <person name="Godfrey J."/>
            <person name="Good R."/>
            <person name="Gotea V."/>
            <person name="Gravely B."/>
            <person name="Greenberg A.J."/>
            <person name="Griffiths-Jones S."/>
            <person name="Gross S."/>
            <person name="Guigo R."/>
            <person name="Gustafson E.A."/>
            <person name="Haerty W."/>
            <person name="Hahn M.W."/>
            <person name="Halligan D.L."/>
            <person name="Halpern A.L."/>
            <person name="Halter G.M."/>
            <person name="Han M.V."/>
            <person name="Heger A."/>
            <person name="Hillier L."/>
            <person name="Hinrichs A.S."/>
            <person name="Holmes I."/>
            <person name="Hoskins R.A."/>
            <person name="Hubisz M.J."/>
            <person name="Hultmark D."/>
            <person name="Huntley M.A."/>
            <person name="Jaffe D.B."/>
            <person name="Jagadeeshan S."/>
            <person name="Jeck W.R."/>
            <person name="Johnson J."/>
            <person name="Jones C.D."/>
            <person name="Jordan W.C."/>
            <person name="Karpen G.H."/>
            <person name="Kataoka E."/>
            <person name="Keightley P.D."/>
            <person name="Kheradpour P."/>
            <person name="Kirkness E.F."/>
            <person name="Koerich L.B."/>
            <person name="Kristiansen K."/>
            <person name="Kudrna D."/>
            <person name="Kulathinal R.J."/>
            <person name="Kumar S."/>
            <person name="Kwok R."/>
            <person name="Lander E."/>
            <person name="Langley C.H."/>
            <person name="Lapoint R."/>
            <person name="Lazzaro B.P."/>
            <person name="Lee S.J."/>
            <person name="Levesque L."/>
            <person name="Li R."/>
            <person name="Lin C.F."/>
            <person name="Lin M.F."/>
            <person name="Lindblad-Toh K."/>
            <person name="Llopart A."/>
            <person name="Long M."/>
            <person name="Low L."/>
            <person name="Lozovsky E."/>
            <person name="Lu J."/>
            <person name="Luo M."/>
            <person name="Machado C.A."/>
            <person name="Makalowski W."/>
            <person name="Marzo M."/>
            <person name="Matsuda M."/>
            <person name="Matzkin L."/>
            <person name="McAllister B."/>
            <person name="McBride C.S."/>
            <person name="McKernan B."/>
            <person name="McKernan K."/>
            <person name="Mendez-Lago M."/>
            <person name="Minx P."/>
            <person name="Mollenhauer M.U."/>
            <person name="Montooth K."/>
            <person name="Mount S.M."/>
            <person name="Mu X."/>
            <person name="Myers E."/>
            <person name="Negre B."/>
            <person name="Newfeld S."/>
            <person name="Nielsen R."/>
            <person name="Noor M.A."/>
            <person name="O'Grady P."/>
            <person name="Pachter L."/>
            <person name="Papaceit M."/>
            <person name="Parisi M.J."/>
            <person name="Parisi M."/>
            <person name="Parts L."/>
            <person name="Pedersen J.S."/>
            <person name="Pesole G."/>
            <person name="Phillippy A.M."/>
            <person name="Ponting C.P."/>
            <person name="Pop M."/>
            <person name="Porcelli D."/>
            <person name="Powell J.R."/>
            <person name="Prohaska S."/>
            <person name="Pruitt K."/>
            <person name="Puig M."/>
            <person name="Quesneville H."/>
            <person name="Ram K.R."/>
            <person name="Rand D."/>
            <person name="Rasmussen M.D."/>
            <person name="Reed L.K."/>
            <person name="Reenan R."/>
            <person name="Reily A."/>
            <person name="Remington K.A."/>
            <person name="Rieger T.T."/>
            <person name="Ritchie M.G."/>
            <person name="Robin C."/>
            <person name="Rogers Y.H."/>
            <person name="Rohde C."/>
            <person name="Rozas J."/>
            <person name="Rubenfield M.J."/>
            <person name="Ruiz A."/>
            <person name="Russo S."/>
            <person name="Salzberg S.L."/>
            <person name="Sanchez-Gracia A."/>
            <person name="Saranga D.J."/>
            <person name="Sato H."/>
            <person name="Schaeffer S.W."/>
            <person name="Schatz M.C."/>
            <person name="Schlenke T."/>
            <person name="Schwartz R."/>
            <person name="Segarra C."/>
            <person name="Singh R.S."/>
            <person name="Sirot L."/>
            <person name="Sirota M."/>
            <person name="Sisneros N.B."/>
            <person name="Smith C.D."/>
            <person name="Smith T.F."/>
            <person name="Spieth J."/>
            <person name="Stage D.E."/>
            <person name="Stark A."/>
            <person name="Stephan W."/>
            <person name="Strausberg R.L."/>
            <person name="Strempel S."/>
            <person name="Sturgill D."/>
            <person name="Sutton G."/>
            <person name="Sutton G.G."/>
            <person name="Tao W."/>
            <person name="Teichmann S."/>
            <person name="Tobari Y.N."/>
            <person name="Tomimura Y."/>
            <person name="Tsolas J.M."/>
            <person name="Valente V.L."/>
            <person name="Venter E."/>
            <person name="Venter J.C."/>
            <person name="Vicario S."/>
            <person name="Vieira F.G."/>
            <person name="Vilella A.J."/>
            <person name="Villasante A."/>
            <person name="Walenz B."/>
            <person name="Wang J."/>
            <person name="Wasserman M."/>
            <person name="Watts T."/>
            <person name="Wilson D."/>
            <person name="Wilson R.K."/>
            <person name="Wing R.A."/>
            <person name="Wolfner M.F."/>
            <person name="Wong A."/>
            <person name="Wong G.K."/>
            <person name="Wu C.I."/>
            <person name="Wu G."/>
            <person name="Yamamoto D."/>
            <person name="Yang H.P."/>
            <person name="Yang S.P."/>
            <person name="Yorke J.A."/>
            <person name="Yoshida K."/>
            <person name="Zdobnov E."/>
            <person name="Zhang P."/>
            <person name="Zhang Y."/>
            <person name="Zimin A.V."/>
            <person name="Baldwin J."/>
            <person name="Abdouelleil A."/>
            <person name="Abdulkadir J."/>
            <person name="Abebe A."/>
            <person name="Abera B."/>
            <person name="Abreu J."/>
            <person name="Acer S.C."/>
            <person name="Aftuck L."/>
            <person name="Alexander A."/>
            <person name="An P."/>
            <person name="Anderson E."/>
            <person name="Anderson S."/>
            <person name="Arachi H."/>
            <person name="Azer M."/>
            <person name="Bachantsang P."/>
            <person name="Barry A."/>
            <person name="Bayul T."/>
            <person name="Berlin A."/>
            <person name="Bessette D."/>
            <person name="Bloom T."/>
            <person name="Blye J."/>
            <person name="Boguslavskiy L."/>
            <person name="Bonnet C."/>
            <person name="Boukhgalter B."/>
            <person name="Bourzgui I."/>
            <person name="Brown A."/>
            <person name="Cahill P."/>
            <person name="Channer S."/>
            <person name="Cheshatsang Y."/>
            <person name="Chuda L."/>
            <person name="Citroen M."/>
            <person name="Collymore A."/>
            <person name="Cooke P."/>
            <person name="Costello M."/>
            <person name="D'Aco K."/>
            <person name="Daza R."/>
            <person name="De Haan G."/>
            <person name="DeGray S."/>
            <person name="DeMaso C."/>
            <person name="Dhargay N."/>
            <person name="Dooley K."/>
            <person name="Dooley E."/>
            <person name="Doricent M."/>
            <person name="Dorje P."/>
            <person name="Dorjee K."/>
            <person name="Dupes A."/>
            <person name="Elong R."/>
            <person name="Falk J."/>
            <person name="Farina A."/>
            <person name="Faro S."/>
            <person name="Ferguson D."/>
            <person name="Fisher S."/>
            <person name="Foley C.D."/>
            <person name="Franke A."/>
            <person name="Friedrich D."/>
            <person name="Gadbois L."/>
            <person name="Gearin G."/>
            <person name="Gearin C.R."/>
            <person name="Giannoukos G."/>
            <person name="Goode T."/>
            <person name="Graham J."/>
            <person name="Grandbois E."/>
            <person name="Grewal S."/>
            <person name="Gyaltsen K."/>
            <person name="Hafez N."/>
            <person name="Hagos B."/>
            <person name="Hall J."/>
            <person name="Henson C."/>
            <person name="Hollinger A."/>
            <person name="Honan T."/>
            <person name="Huard M.D."/>
            <person name="Hughes L."/>
            <person name="Hurhula B."/>
            <person name="Husby M.E."/>
            <person name="Kamat A."/>
            <person name="Kanga B."/>
            <person name="Kashin S."/>
            <person name="Khazanovich D."/>
            <person name="Kisner P."/>
            <person name="Lance K."/>
            <person name="Lara M."/>
            <person name="Lee W."/>
            <person name="Lennon N."/>
            <person name="Letendre F."/>
            <person name="LeVine R."/>
            <person name="Lipovsky A."/>
            <person name="Liu X."/>
            <person name="Liu J."/>
            <person name="Liu S."/>
            <person name="Lokyitsang T."/>
            <person name="Lokyitsang Y."/>
            <person name="Lubonja R."/>
            <person name="Lui A."/>
            <person name="MacDonald P."/>
            <person name="Magnisalis V."/>
            <person name="Maru K."/>
            <person name="Matthews C."/>
            <person name="McCusker W."/>
            <person name="McDonough S."/>
            <person name="Mehta T."/>
            <person name="Meldrim J."/>
            <person name="Meneus L."/>
            <person name="Mihai O."/>
            <person name="Mihalev A."/>
            <person name="Mihova T."/>
            <person name="Mittelman R."/>
            <person name="Mlenga V."/>
            <person name="Montmayeur A."/>
            <person name="Mulrain L."/>
            <person name="Navidi A."/>
            <person name="Naylor J."/>
            <person name="Negash T."/>
            <person name="Nguyen T."/>
            <person name="Nguyen N."/>
            <person name="Nicol R."/>
            <person name="Norbu C."/>
            <person name="Norbu N."/>
            <person name="Novod N."/>
            <person name="O'Neill B."/>
            <person name="Osman S."/>
            <person name="Markiewicz E."/>
            <person name="Oyono O.L."/>
            <person name="Patti C."/>
            <person name="Phunkhang P."/>
            <person name="Pierre F."/>
            <person name="Priest M."/>
            <person name="Raghuraman S."/>
            <person name="Rege F."/>
            <person name="Reyes R."/>
            <person name="Rise C."/>
            <person name="Rogov P."/>
            <person name="Ross K."/>
            <person name="Ryan E."/>
            <person name="Settipalli S."/>
            <person name="Shea T."/>
            <person name="Sherpa N."/>
            <person name="Shi L."/>
            <person name="Shih D."/>
            <person name="Sparrow T."/>
            <person name="Spaulding J."/>
            <person name="Stalker J."/>
            <person name="Stange-Thomann N."/>
            <person name="Stavropoulos S."/>
            <person name="Stone C."/>
            <person name="Strader C."/>
            <person name="Tesfaye S."/>
            <person name="Thomson T."/>
            <person name="Thoulutsang Y."/>
            <person name="Thoulutsang D."/>
            <person name="Topham K."/>
            <person name="Topping I."/>
            <person name="Tsamla T."/>
            <person name="Vassiliev H."/>
            <person name="Vo A."/>
            <person name="Wangchuk T."/>
            <person name="Wangdi T."/>
            <person name="Weiand M."/>
            <person name="Wilkinson J."/>
            <person name="Wilson A."/>
            <person name="Yadav S."/>
            <person name="Young G."/>
            <person name="Yu Q."/>
            <person name="Zembek L."/>
            <person name="Zhong D."/>
            <person name="Zimmer A."/>
            <person name="Zwirko Z."/>
            <person name="Jaffe D.B."/>
            <person name="Alvarez P."/>
            <person name="Brockman W."/>
            <person name="Butler J."/>
            <person name="Chin C."/>
            <person name="Gnerre S."/>
            <person name="Grabherr M."/>
            <person name="Kleber M."/>
            <person name="Mauceli E."/>
            <person name="MacCallum I."/>
        </authorList>
    </citation>
    <scope>NUCLEOTIDE SEQUENCE [LARGE SCALE GENOMIC DNA]</scope>
    <source>
        <strain evidence="10">Tucson 15287-2541.00</strain>
    </source>
</reference>
<feature type="compositionally biased region" description="Basic residues" evidence="6">
    <location>
        <begin position="427"/>
        <end position="438"/>
    </location>
</feature>
<dbReference type="PROSITE" id="PS00022">
    <property type="entry name" value="EGF_1"/>
    <property type="match status" value="2"/>
</dbReference>
<feature type="region of interest" description="Disordered" evidence="6">
    <location>
        <begin position="364"/>
        <end position="443"/>
    </location>
</feature>
<keyword evidence="7" id="KW-0812">Transmembrane</keyword>
<sequence length="471" mass="52127">MPDICGCEEGYTGKHCTQRCDHDRWGLDCKNPCKCRNDAVCDNKTGVCHCIAGWSGQFCEQPCPRGTHGVMCRKACECPEKRCHPQSGECVGPDQTGAVNVSHVVLETINSTMANLTHNINNIAKRIGSMSEESHVQVTPSPLPEVILIKESSHTPKIILHESSNALLENLQSAAVAGVPAPEVIHVITNAGGSVQQEHSPQLNLAGFAAGESNPSHSSHEHDTSLLSTLIIMLLILMIAITLGFLYVYRRFHVHKEAVIFNANGTIGTHGHSNPEVVISESGVMGKIFHSPLPKPPTILPSNQSQTNEGSLPELYDTPSNNSSITTPPYAYARKESLYSVITPKSRKGSLDSHLYDEIRYHQQQQLQHNHPQHHHHHHHHQQQQQQQDRQPQQPQTSQLRYPHSTTATAFLPAPPTIQPQQNNSHSTHHHHQQHHHTSGGSHISHLIIPPQNSNFLQVPNQITTRRIAHL</sequence>
<dbReference type="OMA" id="RYHHKEA"/>
<keyword evidence="7" id="KW-0472">Membrane</keyword>
<keyword evidence="3" id="KW-0677">Repeat</keyword>
<dbReference type="AlphaFoldDB" id="B4JD61"/>
<dbReference type="Proteomes" id="UP000001070">
    <property type="component" value="Unassembled WGS sequence"/>
</dbReference>
<keyword evidence="2" id="KW-0732">Signal</keyword>
<feature type="compositionally biased region" description="Polar residues" evidence="6">
    <location>
        <begin position="318"/>
        <end position="327"/>
    </location>
</feature>
<feature type="transmembrane region" description="Helical" evidence="7">
    <location>
        <begin position="226"/>
        <end position="249"/>
    </location>
</feature>
<dbReference type="eggNOG" id="KOG1218">
    <property type="taxonomic scope" value="Eukaryota"/>
</dbReference>